<accession>A0A182VUP2</accession>
<feature type="signal peptide" evidence="1">
    <location>
        <begin position="1"/>
        <end position="16"/>
    </location>
</feature>
<dbReference type="VEuPathDB" id="VectorBase:AMIN001785"/>
<keyword evidence="1" id="KW-0732">Signal</keyword>
<evidence type="ECO:0000313" key="2">
    <source>
        <dbReference type="EnsemblMetazoa" id="AMIN001785-PA"/>
    </source>
</evidence>
<reference evidence="3" key="1">
    <citation type="submission" date="2013-03" db="EMBL/GenBank/DDBJ databases">
        <title>The Genome Sequence of Anopheles minimus MINIMUS1.</title>
        <authorList>
            <consortium name="The Broad Institute Genomics Platform"/>
            <person name="Neafsey D.E."/>
            <person name="Walton C."/>
            <person name="Walker B."/>
            <person name="Young S.K."/>
            <person name="Zeng Q."/>
            <person name="Gargeya S."/>
            <person name="Fitzgerald M."/>
            <person name="Haas B."/>
            <person name="Abouelleil A."/>
            <person name="Allen A.W."/>
            <person name="Alvarado L."/>
            <person name="Arachchi H.M."/>
            <person name="Berlin A.M."/>
            <person name="Chapman S.B."/>
            <person name="Gainer-Dewar J."/>
            <person name="Goldberg J."/>
            <person name="Griggs A."/>
            <person name="Gujja S."/>
            <person name="Hansen M."/>
            <person name="Howarth C."/>
            <person name="Imamovic A."/>
            <person name="Ireland A."/>
            <person name="Larimer J."/>
            <person name="McCowan C."/>
            <person name="Murphy C."/>
            <person name="Pearson M."/>
            <person name="Poon T.W."/>
            <person name="Priest M."/>
            <person name="Roberts A."/>
            <person name="Saif S."/>
            <person name="Shea T."/>
            <person name="Sisk P."/>
            <person name="Sykes S."/>
            <person name="Wortman J."/>
            <person name="Nusbaum C."/>
            <person name="Birren B."/>
        </authorList>
    </citation>
    <scope>NUCLEOTIDE SEQUENCE [LARGE SCALE GENOMIC DNA]</scope>
    <source>
        <strain evidence="3">MINIMUS1</strain>
    </source>
</reference>
<proteinExistence type="predicted"/>
<feature type="chain" id="PRO_5008140380" evidence="1">
    <location>
        <begin position="17"/>
        <end position="144"/>
    </location>
</feature>
<dbReference type="EnsemblMetazoa" id="AMIN001785-RA">
    <property type="protein sequence ID" value="AMIN001785-PA"/>
    <property type="gene ID" value="AMIN001785"/>
</dbReference>
<keyword evidence="3" id="KW-1185">Reference proteome</keyword>
<evidence type="ECO:0000256" key="1">
    <source>
        <dbReference type="SAM" id="SignalP"/>
    </source>
</evidence>
<dbReference type="AlphaFoldDB" id="A0A182VUP2"/>
<reference evidence="2" key="2">
    <citation type="submission" date="2020-05" db="UniProtKB">
        <authorList>
            <consortium name="EnsemblMetazoa"/>
        </authorList>
    </citation>
    <scope>IDENTIFICATION</scope>
    <source>
        <strain evidence="2">MINIMUS1</strain>
    </source>
</reference>
<protein>
    <submittedName>
        <fullName evidence="2">Uncharacterized protein</fullName>
    </submittedName>
</protein>
<dbReference type="Proteomes" id="UP000075920">
    <property type="component" value="Unassembled WGS sequence"/>
</dbReference>
<organism evidence="2 3">
    <name type="scientific">Anopheles minimus</name>
    <dbReference type="NCBI Taxonomy" id="112268"/>
    <lineage>
        <taxon>Eukaryota</taxon>
        <taxon>Metazoa</taxon>
        <taxon>Ecdysozoa</taxon>
        <taxon>Arthropoda</taxon>
        <taxon>Hexapoda</taxon>
        <taxon>Insecta</taxon>
        <taxon>Pterygota</taxon>
        <taxon>Neoptera</taxon>
        <taxon>Endopterygota</taxon>
        <taxon>Diptera</taxon>
        <taxon>Nematocera</taxon>
        <taxon>Culicoidea</taxon>
        <taxon>Culicidae</taxon>
        <taxon>Anophelinae</taxon>
        <taxon>Anopheles</taxon>
    </lineage>
</organism>
<evidence type="ECO:0000313" key="3">
    <source>
        <dbReference type="Proteomes" id="UP000075920"/>
    </source>
</evidence>
<name>A0A182VUP2_9DIPT</name>
<sequence length="144" mass="16126">MKTVLVLLCLVALASSQLVIRPSTLRQICRPDDMKCNLDPPGGPRSMQLNTANIGNLVASIVQQIVDYIFPDAASLRHALPTLQDIERLVTWVVGEVENLINGVETLRRRQDGNNPHGHYCHPRDKLCNIMHPVYLPLFPRVTV</sequence>